<feature type="compositionally biased region" description="Basic and acidic residues" evidence="1">
    <location>
        <begin position="811"/>
        <end position="822"/>
    </location>
</feature>
<keyword evidence="4" id="KW-1185">Reference proteome</keyword>
<feature type="transmembrane region" description="Helical" evidence="2">
    <location>
        <begin position="722"/>
        <end position="742"/>
    </location>
</feature>
<name>A0A7W3TDY6_9ACTN</name>
<evidence type="ECO:0000313" key="4">
    <source>
        <dbReference type="Proteomes" id="UP000538929"/>
    </source>
</evidence>
<evidence type="ECO:0000256" key="1">
    <source>
        <dbReference type="SAM" id="MobiDB-lite"/>
    </source>
</evidence>
<evidence type="ECO:0000256" key="2">
    <source>
        <dbReference type="SAM" id="Phobius"/>
    </source>
</evidence>
<gene>
    <name evidence="3" type="ORF">FNQ90_13165</name>
</gene>
<feature type="compositionally biased region" description="Basic and acidic residues" evidence="1">
    <location>
        <begin position="206"/>
        <end position="227"/>
    </location>
</feature>
<keyword evidence="2" id="KW-0812">Transmembrane</keyword>
<sequence>MGVAEPAGTASREPSNGRPTLRGFLTALVPTLLLSLLLVPLSGGALLLSAVPAAAEEPPGDTPVEEDADIGAARVTVTEISPAVPGPDSLIILRGTVTNTGDSTITTATAAPRLAVPLANRTAIDSATARQGFDVGLDGAFLSGHGAELEPIEPDQARPFALRVPVSELGIGAAGVHQVTIAVTGRTEAEQWDQILGAGRVLLPVSDRENRDRESRDRESRESREEDGGTAVTVLWPLISTAHLLPGSRNGDEQVPVLRDDALLTEISSGGRLHRMVSLGADLPVTWVIDPDLLASVDAMTDEYRVQGPDGLIEGQGQEVARAWLYRLREAVADADVVALPYADPDLASLAHQGKSVPGSLAQLRAATELAPVTVETILGVTPRTDYAWPIEGALDPDIVSVATSAGAQRIIARDDSVRTGTGEDHTPSAAGPIGGGVTAVVADSRLSTLAEGRMTRAGEVTTARQALLAHTLAVADQTPAAERHVVLAPQRMPSADQARALAEALDTLAEEADWARFADLDEAARAEPDPLAALSVPGTDEYPERLREQEQPTGSFEAMRETRRALDDFAVILTRADRVVTPFGNAIRREMSTSWRGEPVDAARYRAEIRAELRELTEQVHLIEKSPITLSGRSAIIPVTVQNNLMQEVQGLELRLTSSRRIGLEVDEAREVAVGGGHSQSVKFEATARANGRTVLEAQLYTADGKPYGEAIRFHARVTSITSAVMLVIAGGVLLVVLAGIRMYTQRKRAESAGGGPGGEPDAPGDTPGGGADGGSPGATPPGSGNGGTAHGDTPAGESGTDTAGGDAASVRRGETVERGR</sequence>
<proteinExistence type="predicted"/>
<dbReference type="AlphaFoldDB" id="A0A7W3TDY6"/>
<keyword evidence="2" id="KW-1133">Transmembrane helix</keyword>
<reference evidence="4" key="1">
    <citation type="submission" date="2019-10" db="EMBL/GenBank/DDBJ databases">
        <title>Streptomyces sp. nov., a novel actinobacterium isolated from alkaline environment.</title>
        <authorList>
            <person name="Golinska P."/>
        </authorList>
    </citation>
    <scope>NUCLEOTIDE SEQUENCE [LARGE SCALE GENOMIC DNA]</scope>
    <source>
        <strain evidence="4">DSM 42118</strain>
    </source>
</reference>
<dbReference type="Pfam" id="PF19516">
    <property type="entry name" value="DUF6049"/>
    <property type="match status" value="1"/>
</dbReference>
<feature type="compositionally biased region" description="Basic and acidic residues" evidence="1">
    <location>
        <begin position="415"/>
        <end position="427"/>
    </location>
</feature>
<keyword evidence="2" id="KW-0472">Membrane</keyword>
<feature type="region of interest" description="Disordered" evidence="1">
    <location>
        <begin position="751"/>
        <end position="822"/>
    </location>
</feature>
<organism evidence="3 4">
    <name type="scientific">Streptomyces alkaliphilus</name>
    <dbReference type="NCBI Taxonomy" id="1472722"/>
    <lineage>
        <taxon>Bacteria</taxon>
        <taxon>Bacillati</taxon>
        <taxon>Actinomycetota</taxon>
        <taxon>Actinomycetes</taxon>
        <taxon>Kitasatosporales</taxon>
        <taxon>Streptomycetaceae</taxon>
        <taxon>Streptomyces</taxon>
    </lineage>
</organism>
<feature type="transmembrane region" description="Helical" evidence="2">
    <location>
        <begin position="24"/>
        <end position="48"/>
    </location>
</feature>
<dbReference type="Proteomes" id="UP000538929">
    <property type="component" value="Unassembled WGS sequence"/>
</dbReference>
<protein>
    <submittedName>
        <fullName evidence="3">Uncharacterized protein</fullName>
    </submittedName>
</protein>
<feature type="compositionally biased region" description="Gly residues" evidence="1">
    <location>
        <begin position="768"/>
        <end position="778"/>
    </location>
</feature>
<comment type="caution">
    <text evidence="3">The sequence shown here is derived from an EMBL/GenBank/DDBJ whole genome shotgun (WGS) entry which is preliminary data.</text>
</comment>
<accession>A0A7W3TDY6</accession>
<evidence type="ECO:0000313" key="3">
    <source>
        <dbReference type="EMBL" id="MBB0245032.1"/>
    </source>
</evidence>
<feature type="region of interest" description="Disordered" evidence="1">
    <location>
        <begin position="415"/>
        <end position="435"/>
    </location>
</feature>
<feature type="region of interest" description="Disordered" evidence="1">
    <location>
        <begin position="206"/>
        <end position="228"/>
    </location>
</feature>
<dbReference type="EMBL" id="VKHT01000374">
    <property type="protein sequence ID" value="MBB0245032.1"/>
    <property type="molecule type" value="Genomic_DNA"/>
</dbReference>
<dbReference type="InterPro" id="IPR046112">
    <property type="entry name" value="DUF6049"/>
</dbReference>